<dbReference type="Gene3D" id="3.40.50.300">
    <property type="entry name" value="P-loop containing nucleotide triphosphate hydrolases"/>
    <property type="match status" value="2"/>
</dbReference>
<feature type="domain" description="Helicase C-terminal" evidence="10">
    <location>
        <begin position="340"/>
        <end position="494"/>
    </location>
</feature>
<dbReference type="Proteomes" id="UP001530400">
    <property type="component" value="Unassembled WGS sequence"/>
</dbReference>
<evidence type="ECO:0000259" key="10">
    <source>
        <dbReference type="PROSITE" id="PS51194"/>
    </source>
</evidence>
<feature type="compositionally biased region" description="Polar residues" evidence="8">
    <location>
        <begin position="609"/>
        <end position="619"/>
    </location>
</feature>
<evidence type="ECO:0000256" key="2">
    <source>
        <dbReference type="ARBA" id="ARBA00022801"/>
    </source>
</evidence>
<reference evidence="11 12" key="1">
    <citation type="submission" date="2024-10" db="EMBL/GenBank/DDBJ databases">
        <title>Updated reference genomes for cyclostephanoid diatoms.</title>
        <authorList>
            <person name="Roberts W.R."/>
            <person name="Alverson A.J."/>
        </authorList>
    </citation>
    <scope>NUCLEOTIDE SEQUENCE [LARGE SCALE GENOMIC DNA]</scope>
    <source>
        <strain evidence="11 12">AJA010-31</strain>
    </source>
</reference>
<dbReference type="InterPro" id="IPR027417">
    <property type="entry name" value="P-loop_NTPase"/>
</dbReference>
<dbReference type="Pfam" id="PF00271">
    <property type="entry name" value="Helicase_C"/>
    <property type="match status" value="1"/>
</dbReference>
<dbReference type="SMART" id="SM00490">
    <property type="entry name" value="HELICc"/>
    <property type="match status" value="1"/>
</dbReference>
<dbReference type="PANTHER" id="PTHR24031">
    <property type="entry name" value="RNA HELICASE"/>
    <property type="match status" value="1"/>
</dbReference>
<evidence type="ECO:0000259" key="9">
    <source>
        <dbReference type="PROSITE" id="PS51192"/>
    </source>
</evidence>
<dbReference type="InterPro" id="IPR014001">
    <property type="entry name" value="Helicase_ATP-bd"/>
</dbReference>
<evidence type="ECO:0000256" key="1">
    <source>
        <dbReference type="ARBA" id="ARBA00022741"/>
    </source>
</evidence>
<dbReference type="EC" id="3.6.4.13" evidence="7"/>
<dbReference type="PROSITE" id="PS00039">
    <property type="entry name" value="DEAD_ATP_HELICASE"/>
    <property type="match status" value="1"/>
</dbReference>
<keyword evidence="4 6" id="KW-0067">ATP-binding</keyword>
<dbReference type="PROSITE" id="PS51194">
    <property type="entry name" value="HELICASE_CTER"/>
    <property type="match status" value="1"/>
</dbReference>
<feature type="region of interest" description="Disordered" evidence="8">
    <location>
        <begin position="603"/>
        <end position="627"/>
    </location>
</feature>
<accession>A0ABD3Q5W7</accession>
<dbReference type="InterPro" id="IPR001650">
    <property type="entry name" value="Helicase_C-like"/>
</dbReference>
<evidence type="ECO:0000313" key="11">
    <source>
        <dbReference type="EMBL" id="KAL3795437.1"/>
    </source>
</evidence>
<name>A0ABD3Q5W7_9STRA</name>
<dbReference type="InterPro" id="IPR000629">
    <property type="entry name" value="RNA-helicase_DEAD-box_CS"/>
</dbReference>
<evidence type="ECO:0000313" key="12">
    <source>
        <dbReference type="Proteomes" id="UP001530400"/>
    </source>
</evidence>
<keyword evidence="1 6" id="KW-0547">Nucleotide-binding</keyword>
<gene>
    <name evidence="11" type="ORF">ACHAWO_011476</name>
</gene>
<protein>
    <recommendedName>
        <fullName evidence="7">ATP-dependent RNA helicase</fullName>
        <ecNumber evidence="7">3.6.4.13</ecNumber>
    </recommendedName>
</protein>
<feature type="domain" description="Helicase ATP-binding" evidence="9">
    <location>
        <begin position="78"/>
        <end position="275"/>
    </location>
</feature>
<dbReference type="EMBL" id="JALLPJ020000319">
    <property type="protein sequence ID" value="KAL3795437.1"/>
    <property type="molecule type" value="Genomic_DNA"/>
</dbReference>
<dbReference type="GO" id="GO:0003724">
    <property type="term" value="F:RNA helicase activity"/>
    <property type="evidence" value="ECO:0007669"/>
    <property type="project" value="UniProtKB-EC"/>
</dbReference>
<keyword evidence="2 6" id="KW-0378">Hydrolase</keyword>
<sequence>MFVYRSTRCFSRLSGPVLSRLGSLEAHQPFHNAPFSTTTSSWTANFESFKPPLHPASIHALTHKLKLTSPTDIQVKSYEAAMTGRDVLARARTGTGKTLAFLLPAIQNALANIQPSSKRKVEILVLCPTRELASQIHSTSQLLASSHSNSNDSARMHTQVMFGGVSKENDLQKLNQKLPFVLVATPGRLLDHMENSVVGGVKFGQILGSVSVLVLDEADRCLDMGFSKDMQRIIQILDQYKCNDGQSRQTLLFSATIPPALRSIMESGLRKDHITVDCVEDIDPATHTNESVHQTFLTLPDPKEKMVRNDLYRLSPKMKKINANSTPDVSQYRWISGLVDIVEDIIHVQNPTDYKIVVFFPTTAATQFFSYIFNNVYNISVIEMHSQKHQSNRTSCSKLFRNTKQGILFTTDVSARGVDYPNVTHVIQYGAAENRATYIHRLGRTGRAGKNGIGILVLGGKGEERAVVGQELKGLNVKRNKRYQDLILGETISKHDDGGGGINGHLNRKSINEKRLQKIHSLVSSNSESKVRKLAASVYRSMLGYYTTKMKAVGMMYKVDVVEYVNSLALQMGFRRDNLPQVSSRMVQNVGLEGIRGLNISEGEEDMENTGSRGNVRTSRLSKRRNY</sequence>
<dbReference type="GO" id="GO:0016787">
    <property type="term" value="F:hydrolase activity"/>
    <property type="evidence" value="ECO:0007669"/>
    <property type="project" value="UniProtKB-KW"/>
</dbReference>
<keyword evidence="12" id="KW-1185">Reference proteome</keyword>
<dbReference type="GO" id="GO:0005524">
    <property type="term" value="F:ATP binding"/>
    <property type="evidence" value="ECO:0007669"/>
    <property type="project" value="UniProtKB-UniRule"/>
</dbReference>
<dbReference type="Pfam" id="PF00270">
    <property type="entry name" value="DEAD"/>
    <property type="match status" value="1"/>
</dbReference>
<keyword evidence="3 6" id="KW-0347">Helicase</keyword>
<dbReference type="CDD" id="cd00268">
    <property type="entry name" value="DEADc"/>
    <property type="match status" value="1"/>
</dbReference>
<dbReference type="CDD" id="cd18787">
    <property type="entry name" value="SF2_C_DEAD"/>
    <property type="match status" value="1"/>
</dbReference>
<comment type="catalytic activity">
    <reaction evidence="7">
        <text>ATP + H2O = ADP + phosphate + H(+)</text>
        <dbReference type="Rhea" id="RHEA:13065"/>
        <dbReference type="ChEBI" id="CHEBI:15377"/>
        <dbReference type="ChEBI" id="CHEBI:15378"/>
        <dbReference type="ChEBI" id="CHEBI:30616"/>
        <dbReference type="ChEBI" id="CHEBI:43474"/>
        <dbReference type="ChEBI" id="CHEBI:456216"/>
        <dbReference type="EC" id="3.6.4.13"/>
    </reaction>
</comment>
<dbReference type="AlphaFoldDB" id="A0ABD3Q5W7"/>
<comment type="caution">
    <text evidence="11">The sequence shown here is derived from an EMBL/GenBank/DDBJ whole genome shotgun (WGS) entry which is preliminary data.</text>
</comment>
<proteinExistence type="inferred from homology"/>
<evidence type="ECO:0000256" key="8">
    <source>
        <dbReference type="SAM" id="MobiDB-lite"/>
    </source>
</evidence>
<dbReference type="InterPro" id="IPR011545">
    <property type="entry name" value="DEAD/DEAH_box_helicase_dom"/>
</dbReference>
<comment type="similarity">
    <text evidence="6">Belongs to the DEAD box helicase family.</text>
</comment>
<evidence type="ECO:0000256" key="3">
    <source>
        <dbReference type="ARBA" id="ARBA00022806"/>
    </source>
</evidence>
<dbReference type="SUPFAM" id="SSF52540">
    <property type="entry name" value="P-loop containing nucleoside triphosphate hydrolases"/>
    <property type="match status" value="1"/>
</dbReference>
<keyword evidence="5 7" id="KW-0694">RNA-binding</keyword>
<dbReference type="SMART" id="SM00487">
    <property type="entry name" value="DEXDc"/>
    <property type="match status" value="1"/>
</dbReference>
<evidence type="ECO:0000256" key="7">
    <source>
        <dbReference type="RuleBase" id="RU365068"/>
    </source>
</evidence>
<dbReference type="PROSITE" id="PS51192">
    <property type="entry name" value="HELICASE_ATP_BIND_1"/>
    <property type="match status" value="1"/>
</dbReference>
<evidence type="ECO:0000256" key="5">
    <source>
        <dbReference type="ARBA" id="ARBA00022884"/>
    </source>
</evidence>
<evidence type="ECO:0000256" key="4">
    <source>
        <dbReference type="ARBA" id="ARBA00022840"/>
    </source>
</evidence>
<comment type="function">
    <text evidence="7">RNA helicase.</text>
</comment>
<comment type="domain">
    <text evidence="7">The Q motif is unique to and characteristic of the DEAD box family of RNA helicases and controls ATP binding and hydrolysis.</text>
</comment>
<organism evidence="11 12">
    <name type="scientific">Cyclotella atomus</name>
    <dbReference type="NCBI Taxonomy" id="382360"/>
    <lineage>
        <taxon>Eukaryota</taxon>
        <taxon>Sar</taxon>
        <taxon>Stramenopiles</taxon>
        <taxon>Ochrophyta</taxon>
        <taxon>Bacillariophyta</taxon>
        <taxon>Coscinodiscophyceae</taxon>
        <taxon>Thalassiosirophycidae</taxon>
        <taxon>Stephanodiscales</taxon>
        <taxon>Stephanodiscaceae</taxon>
        <taxon>Cyclotella</taxon>
    </lineage>
</organism>
<dbReference type="GO" id="GO:0003723">
    <property type="term" value="F:RNA binding"/>
    <property type="evidence" value="ECO:0007669"/>
    <property type="project" value="UniProtKB-UniRule"/>
</dbReference>
<dbReference type="InterPro" id="IPR044742">
    <property type="entry name" value="DEAD/DEAH_RhlB"/>
</dbReference>
<evidence type="ECO:0000256" key="6">
    <source>
        <dbReference type="RuleBase" id="RU000492"/>
    </source>
</evidence>